<organism evidence="1 2">
    <name type="scientific">Pseudomonas fluorescens</name>
    <dbReference type="NCBI Taxonomy" id="294"/>
    <lineage>
        <taxon>Bacteria</taxon>
        <taxon>Pseudomonadati</taxon>
        <taxon>Pseudomonadota</taxon>
        <taxon>Gammaproteobacteria</taxon>
        <taxon>Pseudomonadales</taxon>
        <taxon>Pseudomonadaceae</taxon>
        <taxon>Pseudomonas</taxon>
    </lineage>
</organism>
<sequence>MDIRGKQIISSWEMVVYVDCVSFKRVDNGRMQESYPPVPTAKAAVYVAAIVNGLEPPRVIRACDKIYDHDAHIRPLGLEFHCPVCGALATNAWLEVMNLASFCLGCGQRRLRDFKAVTVPSEMPSATPAG</sequence>
<dbReference type="Proteomes" id="UP000349468">
    <property type="component" value="Unassembled WGS sequence"/>
</dbReference>
<gene>
    <name evidence="1" type="ORF">PS870_06429</name>
</gene>
<dbReference type="EMBL" id="CABVIK010000039">
    <property type="protein sequence ID" value="VVP61738.1"/>
    <property type="molecule type" value="Genomic_DNA"/>
</dbReference>
<dbReference type="AlphaFoldDB" id="A0A5E7QJT6"/>
<reference evidence="1 2" key="1">
    <citation type="submission" date="2019-09" db="EMBL/GenBank/DDBJ databases">
        <authorList>
            <person name="Chandra G."/>
            <person name="Truman W A."/>
        </authorList>
    </citation>
    <scope>NUCLEOTIDE SEQUENCE [LARGE SCALE GENOMIC DNA]</scope>
    <source>
        <strain evidence="1">PS870</strain>
    </source>
</reference>
<protein>
    <submittedName>
        <fullName evidence="1">Uncharacterized protein</fullName>
    </submittedName>
</protein>
<proteinExistence type="predicted"/>
<evidence type="ECO:0000313" key="1">
    <source>
        <dbReference type="EMBL" id="VVP61738.1"/>
    </source>
</evidence>
<accession>A0A5E7QJT6</accession>
<evidence type="ECO:0000313" key="2">
    <source>
        <dbReference type="Proteomes" id="UP000349468"/>
    </source>
</evidence>
<name>A0A5E7QJT6_PSEFL</name>